<dbReference type="GO" id="GO:0070008">
    <property type="term" value="F:serine-type exopeptidase activity"/>
    <property type="evidence" value="ECO:0007669"/>
    <property type="project" value="InterPro"/>
</dbReference>
<name>A0A7J6MNN1_PERCH</name>
<dbReference type="InterPro" id="IPR042269">
    <property type="entry name" value="Ser_carbopepase_S28_SKS"/>
</dbReference>
<evidence type="ECO:0000313" key="8">
    <source>
        <dbReference type="Proteomes" id="UP000591131"/>
    </source>
</evidence>
<dbReference type="OrthoDB" id="330834at2759"/>
<dbReference type="GO" id="GO:0008239">
    <property type="term" value="F:dipeptidyl-peptidase activity"/>
    <property type="evidence" value="ECO:0007669"/>
    <property type="project" value="TreeGrafter"/>
</dbReference>
<keyword evidence="2 7" id="KW-0645">Protease</keyword>
<comment type="caution">
    <text evidence="7">The sequence shown here is derived from an EMBL/GenBank/DDBJ whole genome shotgun (WGS) entry which is preliminary data.</text>
</comment>
<feature type="signal peptide" evidence="6">
    <location>
        <begin position="1"/>
        <end position="17"/>
    </location>
</feature>
<dbReference type="PANTHER" id="PTHR11010:SF117">
    <property type="entry name" value="SERINE PROTEASE 16"/>
    <property type="match status" value="1"/>
</dbReference>
<feature type="chain" id="PRO_5029613779" evidence="6">
    <location>
        <begin position="18"/>
        <end position="469"/>
    </location>
</feature>
<dbReference type="Gene3D" id="1.20.120.980">
    <property type="entry name" value="Serine carboxypeptidase S28, SKS domain"/>
    <property type="match status" value="1"/>
</dbReference>
<dbReference type="PANTHER" id="PTHR11010">
    <property type="entry name" value="PROTEASE S28 PRO-X CARBOXYPEPTIDASE-RELATED"/>
    <property type="match status" value="1"/>
</dbReference>
<dbReference type="Proteomes" id="UP000591131">
    <property type="component" value="Unassembled WGS sequence"/>
</dbReference>
<organism evidence="7 8">
    <name type="scientific">Perkinsus chesapeaki</name>
    <name type="common">Clam parasite</name>
    <name type="synonym">Perkinsus andrewsi</name>
    <dbReference type="NCBI Taxonomy" id="330153"/>
    <lineage>
        <taxon>Eukaryota</taxon>
        <taxon>Sar</taxon>
        <taxon>Alveolata</taxon>
        <taxon>Perkinsozoa</taxon>
        <taxon>Perkinsea</taxon>
        <taxon>Perkinsida</taxon>
        <taxon>Perkinsidae</taxon>
        <taxon>Perkinsus</taxon>
    </lineage>
</organism>
<protein>
    <submittedName>
        <fullName evidence="7">Thymus-specific serine protease</fullName>
    </submittedName>
</protein>
<dbReference type="InterPro" id="IPR029058">
    <property type="entry name" value="AB_hydrolase_fold"/>
</dbReference>
<dbReference type="GO" id="GO:0006508">
    <property type="term" value="P:proteolysis"/>
    <property type="evidence" value="ECO:0007669"/>
    <property type="project" value="UniProtKB-KW"/>
</dbReference>
<evidence type="ECO:0000256" key="6">
    <source>
        <dbReference type="SAM" id="SignalP"/>
    </source>
</evidence>
<dbReference type="Pfam" id="PF05577">
    <property type="entry name" value="Peptidase_S28"/>
    <property type="match status" value="1"/>
</dbReference>
<keyword evidence="8" id="KW-1185">Reference proteome</keyword>
<dbReference type="Gene3D" id="3.40.50.1820">
    <property type="entry name" value="alpha/beta hydrolase"/>
    <property type="match status" value="1"/>
</dbReference>
<dbReference type="AlphaFoldDB" id="A0A7J6MNN1"/>
<dbReference type="EMBL" id="JAAPAO010000089">
    <property type="protein sequence ID" value="KAF4673165.1"/>
    <property type="molecule type" value="Genomic_DNA"/>
</dbReference>
<accession>A0A7J6MNN1</accession>
<gene>
    <name evidence="7" type="primary">PRSS16_40</name>
    <name evidence="7" type="ORF">FOL47_010873</name>
</gene>
<keyword evidence="5" id="KW-0325">Glycoprotein</keyword>
<comment type="similarity">
    <text evidence="1">Belongs to the peptidase S28 family.</text>
</comment>
<keyword evidence="3 6" id="KW-0732">Signal</keyword>
<dbReference type="SUPFAM" id="SSF53474">
    <property type="entry name" value="alpha/beta-Hydrolases"/>
    <property type="match status" value="1"/>
</dbReference>
<evidence type="ECO:0000313" key="7">
    <source>
        <dbReference type="EMBL" id="KAF4673165.1"/>
    </source>
</evidence>
<reference evidence="7 8" key="1">
    <citation type="submission" date="2020-04" db="EMBL/GenBank/DDBJ databases">
        <title>Perkinsus chesapeaki whole genome sequence.</title>
        <authorList>
            <person name="Bogema D.R."/>
        </authorList>
    </citation>
    <scope>NUCLEOTIDE SEQUENCE [LARGE SCALE GENOMIC DNA]</scope>
    <source>
        <strain evidence="7">ATCC PRA-425</strain>
    </source>
</reference>
<keyword evidence="4" id="KW-0378">Hydrolase</keyword>
<evidence type="ECO:0000256" key="4">
    <source>
        <dbReference type="ARBA" id="ARBA00022801"/>
    </source>
</evidence>
<evidence type="ECO:0000256" key="5">
    <source>
        <dbReference type="ARBA" id="ARBA00023180"/>
    </source>
</evidence>
<evidence type="ECO:0000256" key="2">
    <source>
        <dbReference type="ARBA" id="ARBA00022670"/>
    </source>
</evidence>
<proteinExistence type="inferred from homology"/>
<evidence type="ECO:0000256" key="1">
    <source>
        <dbReference type="ARBA" id="ARBA00011079"/>
    </source>
</evidence>
<sequence>MLARTLVWVALVAPSRGEEGTFDQIVDHFDDSATPPKTFQQHYNYFEGLFRPSGPPEAVIIEILGEAPNLLKAGPYGDTVGVARRLGAIVVQLEHRFFGPDLPAPLTSDIIADIVYFRDYLLKNKLTHLKNPQFLLMGNSWPGSLAAWTRVKHPEEFAGAVAGAPALRFYVDYPGYFDTVAEALSRESVGGSCECACFFGEASKIMEDFIEDEDQKEILAEEFDTEPEFFNDYHGLALLAISSPLSEGVKQNSDRQIQKICRSVEDLLKRVKAGADSDEEDDSDAIDEDLVDGYYLQELAKHLIGSRSVKTYTEVVELYISKPETKPWLLLKCTELGLFPSCNEGSACPLINTEDFVDAQLKLCEDVFGIPAPEIHTRIAANQEKYGKLEITKSDGKTDLTNIIVIRGELDPVRDAGQPLNPPSDLIEITVKDASHGTWAIKPESQSQQIRALYDTIAQQAVKFLNRVE</sequence>
<dbReference type="InterPro" id="IPR008758">
    <property type="entry name" value="Peptidase_S28"/>
</dbReference>
<evidence type="ECO:0000256" key="3">
    <source>
        <dbReference type="ARBA" id="ARBA00022729"/>
    </source>
</evidence>